<proteinExistence type="predicted"/>
<protein>
    <submittedName>
        <fullName evidence="1">Uncharacterized protein</fullName>
    </submittedName>
</protein>
<evidence type="ECO:0000313" key="1">
    <source>
        <dbReference type="EMBL" id="CAB4196166.1"/>
    </source>
</evidence>
<accession>A0A6J5RPF3</accession>
<gene>
    <name evidence="1" type="ORF">UFOVP1299_59</name>
</gene>
<organism evidence="1">
    <name type="scientific">uncultured Caudovirales phage</name>
    <dbReference type="NCBI Taxonomy" id="2100421"/>
    <lineage>
        <taxon>Viruses</taxon>
        <taxon>Duplodnaviria</taxon>
        <taxon>Heunggongvirae</taxon>
        <taxon>Uroviricota</taxon>
        <taxon>Caudoviricetes</taxon>
        <taxon>Peduoviridae</taxon>
        <taxon>Maltschvirus</taxon>
        <taxon>Maltschvirus maltsch</taxon>
    </lineage>
</organism>
<reference evidence="1" key="1">
    <citation type="submission" date="2020-05" db="EMBL/GenBank/DDBJ databases">
        <authorList>
            <person name="Chiriac C."/>
            <person name="Salcher M."/>
            <person name="Ghai R."/>
            <person name="Kavagutti S V."/>
        </authorList>
    </citation>
    <scope>NUCLEOTIDE SEQUENCE</scope>
</reference>
<sequence>MSKVFFGGLPTDAEVKALLALYGAVTPGTFISHEDIAALTNTKVKSSRYLTIVMVWRKRLLNDHAIVLKSIRGKGYVSLSDVEKIDAATDKFATGTRTHQRAIIIGSAADREQLDSVTAAKHDHLMRLGALTINSGRELTSAVARLGKPVAQ</sequence>
<name>A0A6J5RPF3_9CAUD</name>
<dbReference type="EMBL" id="LR797246">
    <property type="protein sequence ID" value="CAB4196166.1"/>
    <property type="molecule type" value="Genomic_DNA"/>
</dbReference>